<sequence length="271" mass="30780">MKVEVRNVSKRNRIVRLSFSLNSGDRIALIGPNGSGKSTLLQIIMGILPPDQGKVIRNQARLGAVFQNNILDETLSILQNLRFRARSNAELEAAKRLLDQFQIQNLKQLYGALSGGQKRIVNFVRTTMLRPNVLLLDELSAGMDIDIKNEAWQQVQHLMSDGPTVGMIYTTHDLGELIYANKVLFIQDGQEKYFGSVDQFVSQMPRYKLVVYGNPQNEERDIVQTTKLFDNSSEVVAYLAGHEQLKQRDFEVKHTSFDDLFKNIEATHNEN</sequence>
<dbReference type="SMART" id="SM00382">
    <property type="entry name" value="AAA"/>
    <property type="match status" value="1"/>
</dbReference>
<organism evidence="4 5">
    <name type="scientific">Lentilactobacillus fungorum</name>
    <dbReference type="NCBI Taxonomy" id="2201250"/>
    <lineage>
        <taxon>Bacteria</taxon>
        <taxon>Bacillati</taxon>
        <taxon>Bacillota</taxon>
        <taxon>Bacilli</taxon>
        <taxon>Lactobacillales</taxon>
        <taxon>Lactobacillaceae</taxon>
        <taxon>Lentilactobacillus</taxon>
    </lineage>
</organism>
<dbReference type="InterPro" id="IPR003439">
    <property type="entry name" value="ABC_transporter-like_ATP-bd"/>
</dbReference>
<dbReference type="RefSeq" id="WP_203629529.1">
    <property type="nucleotide sequence ID" value="NZ_BNJR01000010.1"/>
</dbReference>
<evidence type="ECO:0000259" key="3">
    <source>
        <dbReference type="PROSITE" id="PS50893"/>
    </source>
</evidence>
<keyword evidence="5" id="KW-1185">Reference proteome</keyword>
<dbReference type="CDD" id="cd03230">
    <property type="entry name" value="ABC_DR_subfamily_A"/>
    <property type="match status" value="1"/>
</dbReference>
<protein>
    <recommendedName>
        <fullName evidence="3">ABC transporter domain-containing protein</fullName>
    </recommendedName>
</protein>
<proteinExistence type="predicted"/>
<dbReference type="InterPro" id="IPR003593">
    <property type="entry name" value="AAA+_ATPase"/>
</dbReference>
<dbReference type="PANTHER" id="PTHR43582:SF2">
    <property type="entry name" value="LINEARMYCIN RESISTANCE ATP-BINDING PROTEIN LNRL"/>
    <property type="match status" value="1"/>
</dbReference>
<keyword evidence="2" id="KW-0067">ATP-binding</keyword>
<dbReference type="InterPro" id="IPR027417">
    <property type="entry name" value="P-loop_NTPase"/>
</dbReference>
<accession>A0ABQ3VXQ7</accession>
<gene>
    <name evidence="4" type="ORF">YK48G_09080</name>
</gene>
<dbReference type="Gene3D" id="3.40.50.300">
    <property type="entry name" value="P-loop containing nucleotide triphosphate hydrolases"/>
    <property type="match status" value="1"/>
</dbReference>
<comment type="caution">
    <text evidence="4">The sequence shown here is derived from an EMBL/GenBank/DDBJ whole genome shotgun (WGS) entry which is preliminary data.</text>
</comment>
<evidence type="ECO:0000313" key="5">
    <source>
        <dbReference type="Proteomes" id="UP000604765"/>
    </source>
</evidence>
<dbReference type="Pfam" id="PF00005">
    <property type="entry name" value="ABC_tran"/>
    <property type="match status" value="1"/>
</dbReference>
<dbReference type="EMBL" id="BNJR01000010">
    <property type="protein sequence ID" value="GHP13483.1"/>
    <property type="molecule type" value="Genomic_DNA"/>
</dbReference>
<evidence type="ECO:0000256" key="1">
    <source>
        <dbReference type="ARBA" id="ARBA00022741"/>
    </source>
</evidence>
<evidence type="ECO:0000256" key="2">
    <source>
        <dbReference type="ARBA" id="ARBA00022840"/>
    </source>
</evidence>
<dbReference type="PROSITE" id="PS50893">
    <property type="entry name" value="ABC_TRANSPORTER_2"/>
    <property type="match status" value="1"/>
</dbReference>
<keyword evidence="1" id="KW-0547">Nucleotide-binding</keyword>
<dbReference type="PANTHER" id="PTHR43582">
    <property type="entry name" value="LINEARMYCIN RESISTANCE ATP-BINDING PROTEIN LNRL"/>
    <property type="match status" value="1"/>
</dbReference>
<dbReference type="SUPFAM" id="SSF52540">
    <property type="entry name" value="P-loop containing nucleoside triphosphate hydrolases"/>
    <property type="match status" value="1"/>
</dbReference>
<name>A0ABQ3VXQ7_9LACO</name>
<reference evidence="4 5" key="1">
    <citation type="journal article" date="2021" name="Int. J. Syst. Evol. Microbiol.">
        <title>Lentilactobacillus fungorum sp. nov., isolated from spent mushroom substrates.</title>
        <authorList>
            <person name="Tohno M."/>
            <person name="Tanizawa Y."/>
            <person name="Kojima Y."/>
            <person name="Sakamoto M."/>
            <person name="Ohkuma M."/>
            <person name="Kobayashi H."/>
        </authorList>
    </citation>
    <scope>NUCLEOTIDE SEQUENCE [LARGE SCALE GENOMIC DNA]</scope>
    <source>
        <strain evidence="4 5">YK48G</strain>
    </source>
</reference>
<evidence type="ECO:0000313" key="4">
    <source>
        <dbReference type="EMBL" id="GHP13483.1"/>
    </source>
</evidence>
<dbReference type="Proteomes" id="UP000604765">
    <property type="component" value="Unassembled WGS sequence"/>
</dbReference>
<feature type="domain" description="ABC transporter" evidence="3">
    <location>
        <begin position="3"/>
        <end position="213"/>
    </location>
</feature>